<organism evidence="2 3">
    <name type="scientific">Levilactobacillus namurensis DSM 19117</name>
    <dbReference type="NCBI Taxonomy" id="1423773"/>
    <lineage>
        <taxon>Bacteria</taxon>
        <taxon>Bacillati</taxon>
        <taxon>Bacillota</taxon>
        <taxon>Bacilli</taxon>
        <taxon>Lactobacillales</taxon>
        <taxon>Lactobacillaceae</taxon>
        <taxon>Levilactobacillus</taxon>
    </lineage>
</organism>
<dbReference type="EMBL" id="AZDT01000008">
    <property type="protein sequence ID" value="KRK77316.1"/>
    <property type="molecule type" value="Genomic_DNA"/>
</dbReference>
<dbReference type="STRING" id="1423773.FD30_GL000234"/>
<feature type="transmembrane region" description="Helical" evidence="1">
    <location>
        <begin position="21"/>
        <end position="44"/>
    </location>
</feature>
<keyword evidence="1" id="KW-0812">Transmembrane</keyword>
<sequence length="84" mass="9563">MIYEFVIYFKDSKKGEPKMNVFGKLFASQSIISWILQIIFIGLAWKVADHTIPNNLITIIGGTVLMLLIYVSLARDSQKKISDK</sequence>
<evidence type="ECO:0000313" key="3">
    <source>
        <dbReference type="Proteomes" id="UP000051162"/>
    </source>
</evidence>
<evidence type="ECO:0000313" key="2">
    <source>
        <dbReference type="EMBL" id="KRK77316.1"/>
    </source>
</evidence>
<dbReference type="AlphaFoldDB" id="A0A0R1K9X0"/>
<dbReference type="PATRIC" id="fig|1423773.3.peg.237"/>
<accession>A0A0R1K9X0</accession>
<dbReference type="Proteomes" id="UP000051162">
    <property type="component" value="Unassembled WGS sequence"/>
</dbReference>
<keyword evidence="3" id="KW-1185">Reference proteome</keyword>
<reference evidence="2 3" key="1">
    <citation type="journal article" date="2015" name="Genome Announc.">
        <title>Expanding the biotechnology potential of lactobacilli through comparative genomics of 213 strains and associated genera.</title>
        <authorList>
            <person name="Sun Z."/>
            <person name="Harris H.M."/>
            <person name="McCann A."/>
            <person name="Guo C."/>
            <person name="Argimon S."/>
            <person name="Zhang W."/>
            <person name="Yang X."/>
            <person name="Jeffery I.B."/>
            <person name="Cooney J.C."/>
            <person name="Kagawa T.F."/>
            <person name="Liu W."/>
            <person name="Song Y."/>
            <person name="Salvetti E."/>
            <person name="Wrobel A."/>
            <person name="Rasinkangas P."/>
            <person name="Parkhill J."/>
            <person name="Rea M.C."/>
            <person name="O'Sullivan O."/>
            <person name="Ritari J."/>
            <person name="Douillard F.P."/>
            <person name="Paul Ross R."/>
            <person name="Yang R."/>
            <person name="Briner A.E."/>
            <person name="Felis G.E."/>
            <person name="de Vos W.M."/>
            <person name="Barrangou R."/>
            <person name="Klaenhammer T.R."/>
            <person name="Caufield P.W."/>
            <person name="Cui Y."/>
            <person name="Zhang H."/>
            <person name="O'Toole P.W."/>
        </authorList>
    </citation>
    <scope>NUCLEOTIDE SEQUENCE [LARGE SCALE GENOMIC DNA]</scope>
    <source>
        <strain evidence="2 3">DSM 19117</strain>
    </source>
</reference>
<keyword evidence="1" id="KW-0472">Membrane</keyword>
<protein>
    <submittedName>
        <fullName evidence="2">Uncharacterized protein</fullName>
    </submittedName>
</protein>
<evidence type="ECO:0000256" key="1">
    <source>
        <dbReference type="SAM" id="Phobius"/>
    </source>
</evidence>
<proteinExistence type="predicted"/>
<feature type="transmembrane region" description="Helical" evidence="1">
    <location>
        <begin position="56"/>
        <end position="74"/>
    </location>
</feature>
<keyword evidence="1" id="KW-1133">Transmembrane helix</keyword>
<name>A0A0R1K9X0_9LACO</name>
<gene>
    <name evidence="2" type="ORF">FD30_GL000234</name>
</gene>
<comment type="caution">
    <text evidence="2">The sequence shown here is derived from an EMBL/GenBank/DDBJ whole genome shotgun (WGS) entry which is preliminary data.</text>
</comment>